<evidence type="ECO:0000259" key="2">
    <source>
        <dbReference type="Pfam" id="PF06985"/>
    </source>
</evidence>
<keyword evidence="4" id="KW-1185">Reference proteome</keyword>
<dbReference type="InterPro" id="IPR010730">
    <property type="entry name" value="HET"/>
</dbReference>
<dbReference type="STRING" id="1072389.K1XIN7"/>
<dbReference type="InParanoid" id="K1XIN7"/>
<proteinExistence type="predicted"/>
<organism evidence="3 4">
    <name type="scientific">Marssonina brunnea f. sp. multigermtubi (strain MB_m1)</name>
    <name type="common">Marssonina leaf spot fungus</name>
    <dbReference type="NCBI Taxonomy" id="1072389"/>
    <lineage>
        <taxon>Eukaryota</taxon>
        <taxon>Fungi</taxon>
        <taxon>Dikarya</taxon>
        <taxon>Ascomycota</taxon>
        <taxon>Pezizomycotina</taxon>
        <taxon>Leotiomycetes</taxon>
        <taxon>Helotiales</taxon>
        <taxon>Drepanopezizaceae</taxon>
        <taxon>Drepanopeziza</taxon>
    </lineage>
</organism>
<evidence type="ECO:0000256" key="1">
    <source>
        <dbReference type="SAM" id="MobiDB-lite"/>
    </source>
</evidence>
<reference evidence="3 4" key="1">
    <citation type="journal article" date="2012" name="BMC Genomics">
        <title>Sequencing the genome of Marssonina brunnea reveals fungus-poplar co-evolution.</title>
        <authorList>
            <person name="Zhu S."/>
            <person name="Cao Y.-Z."/>
            <person name="Jiang C."/>
            <person name="Tan B.-Y."/>
            <person name="Wang Z."/>
            <person name="Feng S."/>
            <person name="Zhang L."/>
            <person name="Su X.-H."/>
            <person name="Brejova B."/>
            <person name="Vinar T."/>
            <person name="Xu M."/>
            <person name="Wang M.-X."/>
            <person name="Zhang S.-G."/>
            <person name="Huang M.-R."/>
            <person name="Wu R."/>
            <person name="Zhou Y."/>
        </authorList>
    </citation>
    <scope>NUCLEOTIDE SEQUENCE [LARGE SCALE GENOMIC DNA]</scope>
    <source>
        <strain evidence="3 4">MB_m1</strain>
    </source>
</reference>
<protein>
    <submittedName>
        <fullName evidence="3">Het domain containing protein</fullName>
    </submittedName>
</protein>
<dbReference type="OrthoDB" id="5362512at2759"/>
<name>K1XIN7_MARBU</name>
<dbReference type="PANTHER" id="PTHR33112">
    <property type="entry name" value="DOMAIN PROTEIN, PUTATIVE-RELATED"/>
    <property type="match status" value="1"/>
</dbReference>
<sequence length="610" mass="67395">MDPPSGTDYFEGQPPTLPRMLQPGSESDDDITSARSSDALSDSGSASESDAGSEDEEQDLIEKLVESAGSEIFELVNEIDSAICPPCINIISAFSNGSVPIMTREKRSESSLLHHKTVKGLVECSTTCGICALILHVLDLSGAQFDTLRKPLTAAERELVLGEIGEVLLEAGAVESAYEFHQAVFEKTRGGTGIIDDYGFGKDAIINASGARENMLAKWAAGLYAQKPATQRRCQLDGHTVTHEPFSDCVRNHPECAGSSISPSMNYVLPTRVVGVGLTTDSTPKFFTTVPKRGRTLNYKWGQVDLVRTVVDNFAELQHGIEFSALPATFPDAITINQHLGLRYLWIDSLCIIQNSPEDWLKGAASMPNIYRNSYITIAAATTENCNGGIFVERACVPNSRPAILPVQVASQESHFPIRFDVPFGKDMTSKETDSLQSRAWCIQESLLSHCLLQFDALQIEMQPVLAREERNTFLAHSEYRKHGLSIGDSAMVHRMIISWYDILYNYTRRDLTFPSEKLVAIAGIANIVGRRIHGSYFAGLWENDMPRALLWSPYEEETLPHRCELDGSSCRPTIPQPYSSLSALGLGLDQDGRSKQWRYCTQTDENLRQ</sequence>
<dbReference type="AlphaFoldDB" id="K1XIN7"/>
<feature type="domain" description="Heterokaryon incompatibility" evidence="2">
    <location>
        <begin position="296"/>
        <end position="445"/>
    </location>
</feature>
<dbReference type="Pfam" id="PF06985">
    <property type="entry name" value="HET"/>
    <property type="match status" value="1"/>
</dbReference>
<dbReference type="Proteomes" id="UP000006753">
    <property type="component" value="Unassembled WGS sequence"/>
</dbReference>
<feature type="region of interest" description="Disordered" evidence="1">
    <location>
        <begin position="1"/>
        <end position="58"/>
    </location>
</feature>
<gene>
    <name evidence="3" type="ORF">MBM_09383</name>
</gene>
<dbReference type="HOGENOM" id="CLU_447636_0_0_1"/>
<accession>K1XIN7</accession>
<feature type="compositionally biased region" description="Low complexity" evidence="1">
    <location>
        <begin position="33"/>
        <end position="50"/>
    </location>
</feature>
<dbReference type="KEGG" id="mbe:MBM_09383"/>
<evidence type="ECO:0000313" key="4">
    <source>
        <dbReference type="Proteomes" id="UP000006753"/>
    </source>
</evidence>
<dbReference type="EMBL" id="JH921458">
    <property type="protein sequence ID" value="EKD12349.1"/>
    <property type="molecule type" value="Genomic_DNA"/>
</dbReference>
<evidence type="ECO:0000313" key="3">
    <source>
        <dbReference type="EMBL" id="EKD12349.1"/>
    </source>
</evidence>
<dbReference type="PANTHER" id="PTHR33112:SF8">
    <property type="entry name" value="HETEROKARYON INCOMPATIBILITY DOMAIN-CONTAINING PROTEIN"/>
    <property type="match status" value="1"/>
</dbReference>